<evidence type="ECO:0000313" key="2">
    <source>
        <dbReference type="Proteomes" id="UP001216510"/>
    </source>
</evidence>
<evidence type="ECO:0000313" key="1">
    <source>
        <dbReference type="EMBL" id="WEF34857.1"/>
    </source>
</evidence>
<reference evidence="1 2" key="1">
    <citation type="submission" date="2023-02" db="EMBL/GenBank/DDBJ databases">
        <title>Gemone sequence of Telluria chitinolytica ACM 3522T.</title>
        <authorList>
            <person name="Frediansyah A."/>
            <person name="Miess H."/>
            <person name="Gross H."/>
        </authorList>
    </citation>
    <scope>NUCLEOTIDE SEQUENCE [LARGE SCALE GENOMIC DNA]</scope>
    <source>
        <strain evidence="1 2">ACM 3522</strain>
    </source>
</reference>
<accession>A0ABY8BG15</accession>
<dbReference type="RefSeq" id="WP_277417528.1">
    <property type="nucleotide sequence ID" value="NZ_CP119083.1"/>
</dbReference>
<keyword evidence="2" id="KW-1185">Reference proteome</keyword>
<organism evidence="1 2">
    <name type="scientific">Pseudoduganella chitinolytica</name>
    <dbReference type="NCBI Taxonomy" id="34070"/>
    <lineage>
        <taxon>Bacteria</taxon>
        <taxon>Pseudomonadati</taxon>
        <taxon>Pseudomonadota</taxon>
        <taxon>Betaproteobacteria</taxon>
        <taxon>Burkholderiales</taxon>
        <taxon>Oxalobacteraceae</taxon>
        <taxon>Telluria group</taxon>
        <taxon>Pseudoduganella</taxon>
    </lineage>
</organism>
<dbReference type="Proteomes" id="UP001216510">
    <property type="component" value="Chromosome"/>
</dbReference>
<protein>
    <submittedName>
        <fullName evidence="1">Uncharacterized protein</fullName>
    </submittedName>
</protein>
<sequence>MRAPTITTVQYAPGPVPVNQADLPRYLEEEFNKIAAAVALLRDGGYAVTYALPDKPREGMVRYFDGVQVNPTGAGGGIHYYNGSQWIRLG</sequence>
<dbReference type="EMBL" id="CP119083">
    <property type="protein sequence ID" value="WEF34857.1"/>
    <property type="molecule type" value="Genomic_DNA"/>
</dbReference>
<name>A0ABY8BG15_9BURK</name>
<proteinExistence type="predicted"/>
<gene>
    <name evidence="1" type="ORF">PX653_08875</name>
</gene>